<dbReference type="EMBL" id="FNAV01000015">
    <property type="protein sequence ID" value="SDF24591.1"/>
    <property type="molecule type" value="Genomic_DNA"/>
</dbReference>
<evidence type="ECO:0000313" key="3">
    <source>
        <dbReference type="Proteomes" id="UP000198994"/>
    </source>
</evidence>
<evidence type="ECO:0000256" key="1">
    <source>
        <dbReference type="SAM" id="MobiDB-lite"/>
    </source>
</evidence>
<gene>
    <name evidence="2" type="ORF">SAMN04488105_11577</name>
</gene>
<organism evidence="2 3">
    <name type="scientific">Salipiger thiooxidans</name>
    <dbReference type="NCBI Taxonomy" id="282683"/>
    <lineage>
        <taxon>Bacteria</taxon>
        <taxon>Pseudomonadati</taxon>
        <taxon>Pseudomonadota</taxon>
        <taxon>Alphaproteobacteria</taxon>
        <taxon>Rhodobacterales</taxon>
        <taxon>Roseobacteraceae</taxon>
        <taxon>Salipiger</taxon>
    </lineage>
</organism>
<dbReference type="STRING" id="282683.SAMN04488105_11577"/>
<feature type="region of interest" description="Disordered" evidence="1">
    <location>
        <begin position="32"/>
        <end position="108"/>
    </location>
</feature>
<dbReference type="Proteomes" id="UP000198994">
    <property type="component" value="Unassembled WGS sequence"/>
</dbReference>
<keyword evidence="3" id="KW-1185">Reference proteome</keyword>
<sequence>MSSRRLRRRRTFSTTFLLREDSRLRKKIPTITRPDPAYAATLQQGDREVPEKEEEVQVTATKTGTPVADVGADRHESERAPKSAVAPHQVTAESSDPHTSLRAPVSARALSPTRKIDIRVNALERQEAALETCGVEPAHVVRAALRRAVKGWQLSPVFAPIAEERRTRNTQWQARTSLAVDAASLGMLLRDHDPLDVLSKWALIRGQVEPRIWGEIDKILEEIAVRAASPHEQHTP</sequence>
<accession>A0A1G7JI50</accession>
<protein>
    <submittedName>
        <fullName evidence="2">Uncharacterized protein</fullName>
    </submittedName>
</protein>
<evidence type="ECO:0000313" key="2">
    <source>
        <dbReference type="EMBL" id="SDF24591.1"/>
    </source>
</evidence>
<feature type="compositionally biased region" description="Basic and acidic residues" evidence="1">
    <location>
        <begin position="71"/>
        <end position="81"/>
    </location>
</feature>
<dbReference type="AlphaFoldDB" id="A0A1G7JI50"/>
<proteinExistence type="predicted"/>
<reference evidence="3" key="1">
    <citation type="submission" date="2016-10" db="EMBL/GenBank/DDBJ databases">
        <authorList>
            <person name="Varghese N."/>
            <person name="Submissions S."/>
        </authorList>
    </citation>
    <scope>NUCLEOTIDE SEQUENCE [LARGE SCALE GENOMIC DNA]</scope>
    <source>
        <strain evidence="3">DSM 10146</strain>
    </source>
</reference>
<name>A0A1G7JI50_9RHOB</name>